<dbReference type="Proteomes" id="UP000887013">
    <property type="component" value="Unassembled WGS sequence"/>
</dbReference>
<proteinExistence type="predicted"/>
<protein>
    <submittedName>
        <fullName evidence="1">Uncharacterized protein</fullName>
    </submittedName>
</protein>
<dbReference type="AlphaFoldDB" id="A0A8X6Q2C6"/>
<dbReference type="OrthoDB" id="9909311at2759"/>
<organism evidence="1 2">
    <name type="scientific">Nephila pilipes</name>
    <name type="common">Giant wood spider</name>
    <name type="synonym">Nephila maculata</name>
    <dbReference type="NCBI Taxonomy" id="299642"/>
    <lineage>
        <taxon>Eukaryota</taxon>
        <taxon>Metazoa</taxon>
        <taxon>Ecdysozoa</taxon>
        <taxon>Arthropoda</taxon>
        <taxon>Chelicerata</taxon>
        <taxon>Arachnida</taxon>
        <taxon>Araneae</taxon>
        <taxon>Araneomorphae</taxon>
        <taxon>Entelegynae</taxon>
        <taxon>Araneoidea</taxon>
        <taxon>Nephilidae</taxon>
        <taxon>Nephila</taxon>
    </lineage>
</organism>
<reference evidence="1" key="1">
    <citation type="submission" date="2020-08" db="EMBL/GenBank/DDBJ databases">
        <title>Multicomponent nature underlies the extraordinary mechanical properties of spider dragline silk.</title>
        <authorList>
            <person name="Kono N."/>
            <person name="Nakamura H."/>
            <person name="Mori M."/>
            <person name="Yoshida Y."/>
            <person name="Ohtoshi R."/>
            <person name="Malay A.D."/>
            <person name="Moran D.A.P."/>
            <person name="Tomita M."/>
            <person name="Numata K."/>
            <person name="Arakawa K."/>
        </authorList>
    </citation>
    <scope>NUCLEOTIDE SEQUENCE</scope>
</reference>
<name>A0A8X6Q2C6_NEPPI</name>
<sequence length="112" mass="12839">MSTYSELERVPFFWYEQACASIIPVDANTLREKVLEIVASNSMDSYSASNEFHAELIFKIHHGDDDKADGEWLRVTEDVFGMKLSDYISPNQDVTTCYILSIEEMCEEATQK</sequence>
<dbReference type="EMBL" id="BMAW01027554">
    <property type="protein sequence ID" value="GFU02693.1"/>
    <property type="molecule type" value="Genomic_DNA"/>
</dbReference>
<evidence type="ECO:0000313" key="2">
    <source>
        <dbReference type="Proteomes" id="UP000887013"/>
    </source>
</evidence>
<evidence type="ECO:0000313" key="1">
    <source>
        <dbReference type="EMBL" id="GFU02693.1"/>
    </source>
</evidence>
<comment type="caution">
    <text evidence="1">The sequence shown here is derived from an EMBL/GenBank/DDBJ whole genome shotgun (WGS) entry which is preliminary data.</text>
</comment>
<accession>A0A8X6Q2C6</accession>
<gene>
    <name evidence="1" type="ORF">NPIL_363211</name>
</gene>
<keyword evidence="2" id="KW-1185">Reference proteome</keyword>